<proteinExistence type="predicted"/>
<evidence type="ECO:0000259" key="1">
    <source>
        <dbReference type="Pfam" id="PF04389"/>
    </source>
</evidence>
<feature type="domain" description="Peptidase M28" evidence="1">
    <location>
        <begin position="75"/>
        <end position="191"/>
    </location>
</feature>
<dbReference type="Gene3D" id="3.40.630.10">
    <property type="entry name" value="Zn peptidases"/>
    <property type="match status" value="1"/>
</dbReference>
<dbReference type="Pfam" id="PF04389">
    <property type="entry name" value="Peptidase_M28"/>
    <property type="match status" value="1"/>
</dbReference>
<name>A0A806KL20_9BACT</name>
<sequence>MAITDNWTKTSPYDRFAYFIAVKVDRFKTLLQTIEKMGLRSVVMTVEKNKHFFIFPPSKKIPLPLGSALPQMGPSPYILVAHYDRVEGSPGANDNSIAVFHLLKTATLLAQRGLDNWMIIFTDKEEITSAEGFESQGSFSLAQKLKTWGLEKAKIFNFDVCGTGDTFIFSNIADTVLGKSANPNIQKVKSDMMQLRYHVLETANLLRFEKVLLAPTPFCDDMGFLRAGLAAQTITVLPSDEATQFEDVLRKYPEFTDQLVSGGIKNSPMRRYLPQTWKNMNGPADTHQRLTPDNFDNVVRLMVELCAS</sequence>
<dbReference type="EMBL" id="JQ844260">
    <property type="protein sequence ID" value="AGS53900.1"/>
    <property type="molecule type" value="Genomic_DNA"/>
</dbReference>
<dbReference type="AlphaFoldDB" id="A0A806KL20"/>
<reference evidence="2" key="1">
    <citation type="submission" date="2012-03" db="EMBL/GenBank/DDBJ databases">
        <title>Functional metagenomics reveals considerable lignocellulase gene clusters in the gut microbiome of a wood-feeding higher termite.</title>
        <authorList>
            <person name="Liu N."/>
        </authorList>
    </citation>
    <scope>NUCLEOTIDE SEQUENCE</scope>
</reference>
<protein>
    <recommendedName>
        <fullName evidence="1">Peptidase M28 domain-containing protein</fullName>
    </recommendedName>
</protein>
<organism evidence="2">
    <name type="scientific">uncultured bacterium contig00078</name>
    <dbReference type="NCBI Taxonomy" id="1181556"/>
    <lineage>
        <taxon>Bacteria</taxon>
        <taxon>environmental samples</taxon>
    </lineage>
</organism>
<accession>A0A806KL20</accession>
<dbReference type="InterPro" id="IPR007484">
    <property type="entry name" value="Peptidase_M28"/>
</dbReference>
<evidence type="ECO:0000313" key="2">
    <source>
        <dbReference type="EMBL" id="AGS53900.1"/>
    </source>
</evidence>
<dbReference type="SUPFAM" id="SSF53187">
    <property type="entry name" value="Zn-dependent exopeptidases"/>
    <property type="match status" value="1"/>
</dbReference>